<dbReference type="HOGENOM" id="CLU_1750443_0_0_1"/>
<proteinExistence type="predicted"/>
<protein>
    <submittedName>
        <fullName evidence="2">Uncharacterized protein</fullName>
    </submittedName>
</protein>
<evidence type="ECO:0000256" key="1">
    <source>
        <dbReference type="SAM" id="MobiDB-lite"/>
    </source>
</evidence>
<gene>
    <name evidence="2" type="ORF">M404DRAFT_556036</name>
</gene>
<evidence type="ECO:0000313" key="2">
    <source>
        <dbReference type="EMBL" id="KIO04198.1"/>
    </source>
</evidence>
<dbReference type="InParanoid" id="A0A0C3J539"/>
<reference evidence="2 3" key="1">
    <citation type="submission" date="2014-04" db="EMBL/GenBank/DDBJ databases">
        <authorList>
            <consortium name="DOE Joint Genome Institute"/>
            <person name="Kuo A."/>
            <person name="Kohler A."/>
            <person name="Costa M.D."/>
            <person name="Nagy L.G."/>
            <person name="Floudas D."/>
            <person name="Copeland A."/>
            <person name="Barry K.W."/>
            <person name="Cichocki N."/>
            <person name="Veneault-Fourrey C."/>
            <person name="LaButti K."/>
            <person name="Lindquist E.A."/>
            <person name="Lipzen A."/>
            <person name="Lundell T."/>
            <person name="Morin E."/>
            <person name="Murat C."/>
            <person name="Sun H."/>
            <person name="Tunlid A."/>
            <person name="Henrissat B."/>
            <person name="Grigoriev I.V."/>
            <person name="Hibbett D.S."/>
            <person name="Martin F."/>
            <person name="Nordberg H.P."/>
            <person name="Cantor M.N."/>
            <person name="Hua S.X."/>
        </authorList>
    </citation>
    <scope>NUCLEOTIDE SEQUENCE [LARGE SCALE GENOMIC DNA]</scope>
    <source>
        <strain evidence="2 3">Marx 270</strain>
    </source>
</reference>
<dbReference type="EMBL" id="KN831972">
    <property type="protein sequence ID" value="KIO04198.1"/>
    <property type="molecule type" value="Genomic_DNA"/>
</dbReference>
<evidence type="ECO:0000313" key="3">
    <source>
        <dbReference type="Proteomes" id="UP000054217"/>
    </source>
</evidence>
<name>A0A0C3J539_PISTI</name>
<accession>A0A0C3J539</accession>
<organism evidence="2 3">
    <name type="scientific">Pisolithus tinctorius Marx 270</name>
    <dbReference type="NCBI Taxonomy" id="870435"/>
    <lineage>
        <taxon>Eukaryota</taxon>
        <taxon>Fungi</taxon>
        <taxon>Dikarya</taxon>
        <taxon>Basidiomycota</taxon>
        <taxon>Agaricomycotina</taxon>
        <taxon>Agaricomycetes</taxon>
        <taxon>Agaricomycetidae</taxon>
        <taxon>Boletales</taxon>
        <taxon>Sclerodermatineae</taxon>
        <taxon>Pisolithaceae</taxon>
        <taxon>Pisolithus</taxon>
    </lineage>
</organism>
<dbReference type="Proteomes" id="UP000054217">
    <property type="component" value="Unassembled WGS sequence"/>
</dbReference>
<feature type="region of interest" description="Disordered" evidence="1">
    <location>
        <begin position="130"/>
        <end position="149"/>
    </location>
</feature>
<feature type="compositionally biased region" description="Polar residues" evidence="1">
    <location>
        <begin position="138"/>
        <end position="149"/>
    </location>
</feature>
<reference evidence="3" key="2">
    <citation type="submission" date="2015-01" db="EMBL/GenBank/DDBJ databases">
        <title>Evolutionary Origins and Diversification of the Mycorrhizal Mutualists.</title>
        <authorList>
            <consortium name="DOE Joint Genome Institute"/>
            <consortium name="Mycorrhizal Genomics Consortium"/>
            <person name="Kohler A."/>
            <person name="Kuo A."/>
            <person name="Nagy L.G."/>
            <person name="Floudas D."/>
            <person name="Copeland A."/>
            <person name="Barry K.W."/>
            <person name="Cichocki N."/>
            <person name="Veneault-Fourrey C."/>
            <person name="LaButti K."/>
            <person name="Lindquist E.A."/>
            <person name="Lipzen A."/>
            <person name="Lundell T."/>
            <person name="Morin E."/>
            <person name="Murat C."/>
            <person name="Riley R."/>
            <person name="Ohm R."/>
            <person name="Sun H."/>
            <person name="Tunlid A."/>
            <person name="Henrissat B."/>
            <person name="Grigoriev I.V."/>
            <person name="Hibbett D.S."/>
            <person name="Martin F."/>
        </authorList>
    </citation>
    <scope>NUCLEOTIDE SEQUENCE [LARGE SCALE GENOMIC DNA]</scope>
    <source>
        <strain evidence="3">Marx 270</strain>
    </source>
</reference>
<sequence length="149" mass="16450">MQCNIDIGRKTGICDDTEDCETSMTLRGEGLRTNTSGAGSKPLFVFQREVNFLYGVKNLQEAIFKYFIATLHSPVNSSREGERFSSVELSVRQNDCHLSSLWFALGSVAQPTTTNGDYVEGHTDLYMKIEPSGPGSRLKNSSVSEMLAK</sequence>
<dbReference type="AlphaFoldDB" id="A0A0C3J539"/>
<keyword evidence="3" id="KW-1185">Reference proteome</keyword>